<dbReference type="SUPFAM" id="SSF142906">
    <property type="entry name" value="YjbR-like"/>
    <property type="match status" value="1"/>
</dbReference>
<accession>A0A238IZG7</accession>
<organism evidence="1 2">
    <name type="scientific">Boseongicola aestuarii</name>
    <dbReference type="NCBI Taxonomy" id="1470561"/>
    <lineage>
        <taxon>Bacteria</taxon>
        <taxon>Pseudomonadati</taxon>
        <taxon>Pseudomonadota</taxon>
        <taxon>Alphaproteobacteria</taxon>
        <taxon>Rhodobacterales</taxon>
        <taxon>Paracoccaceae</taxon>
        <taxon>Boseongicola</taxon>
    </lineage>
</organism>
<proteinExistence type="predicted"/>
<dbReference type="Gene3D" id="3.90.1150.30">
    <property type="match status" value="1"/>
</dbReference>
<keyword evidence="2" id="KW-1185">Reference proteome</keyword>
<dbReference type="Pfam" id="PF04237">
    <property type="entry name" value="YjbR"/>
    <property type="match status" value="1"/>
</dbReference>
<reference evidence="2" key="1">
    <citation type="submission" date="2017-05" db="EMBL/GenBank/DDBJ databases">
        <authorList>
            <person name="Rodrigo-Torres L."/>
            <person name="Arahal R. D."/>
            <person name="Lucena T."/>
        </authorList>
    </citation>
    <scope>NUCLEOTIDE SEQUENCE [LARGE SCALE GENOMIC DNA]</scope>
    <source>
        <strain evidence="2">CECT 8489</strain>
    </source>
</reference>
<dbReference type="InterPro" id="IPR038056">
    <property type="entry name" value="YjbR-like_sf"/>
</dbReference>
<dbReference type="InterPro" id="IPR058532">
    <property type="entry name" value="YjbR/MT2646/Rv2570-like"/>
</dbReference>
<sequence length="118" mass="12829">MTFRATANALCKAMPGAEWSEPFGPGDDVWKVGSKMFALMGSNDKGISVKCPDLETATMLKDAGVGTKAPYMHASWIHLPNTTTKDELKHRIAVSYDTIRSGLTKKAQSTLPTREEAI</sequence>
<dbReference type="AlphaFoldDB" id="A0A238IZG7"/>
<dbReference type="Proteomes" id="UP000201838">
    <property type="component" value="Unassembled WGS sequence"/>
</dbReference>
<gene>
    <name evidence="1" type="ORF">BOA8489_01900</name>
</gene>
<dbReference type="EMBL" id="FXXQ01000005">
    <property type="protein sequence ID" value="SMX23787.1"/>
    <property type="molecule type" value="Genomic_DNA"/>
</dbReference>
<evidence type="ECO:0000313" key="1">
    <source>
        <dbReference type="EMBL" id="SMX23787.1"/>
    </source>
</evidence>
<dbReference type="RefSeq" id="WP_093973760.1">
    <property type="nucleotide sequence ID" value="NZ_FXXQ01000005.1"/>
</dbReference>
<evidence type="ECO:0008006" key="3">
    <source>
        <dbReference type="Google" id="ProtNLM"/>
    </source>
</evidence>
<name>A0A238IZG7_9RHOB</name>
<dbReference type="OrthoDB" id="9804614at2"/>
<protein>
    <recommendedName>
        <fullName evidence="3">MmcQ/YjbR family DNA-binding protein</fullName>
    </recommendedName>
</protein>
<evidence type="ECO:0000313" key="2">
    <source>
        <dbReference type="Proteomes" id="UP000201838"/>
    </source>
</evidence>